<protein>
    <submittedName>
        <fullName evidence="2">EF-hand calcium-binding domain-containing protein 10</fullName>
    </submittedName>
</protein>
<comment type="caution">
    <text evidence="2">The sequence shown here is derived from an EMBL/GenBank/DDBJ whole genome shotgun (WGS) entry which is preliminary data.</text>
</comment>
<dbReference type="CDD" id="cd22976">
    <property type="entry name" value="DD_EFCAB10"/>
    <property type="match status" value="1"/>
</dbReference>
<proteinExistence type="predicted"/>
<dbReference type="InterPro" id="IPR039879">
    <property type="entry name" value="EFC10"/>
</dbReference>
<evidence type="ECO:0000259" key="1">
    <source>
        <dbReference type="Pfam" id="PF24548"/>
    </source>
</evidence>
<dbReference type="PANTHER" id="PTHR21847:SF1">
    <property type="entry name" value="EF-HAND CALCIUM-BINDING DOMAIN-CONTAINING PROTEIN 10"/>
    <property type="match status" value="1"/>
</dbReference>
<keyword evidence="3" id="KW-1185">Reference proteome</keyword>
<dbReference type="OrthoDB" id="10260455at2759"/>
<dbReference type="InterPro" id="IPR049760">
    <property type="entry name" value="DD_EFCAB10"/>
</dbReference>
<evidence type="ECO:0000313" key="3">
    <source>
        <dbReference type="Proteomes" id="UP000314294"/>
    </source>
</evidence>
<dbReference type="Proteomes" id="UP000314294">
    <property type="component" value="Unassembled WGS sequence"/>
</dbReference>
<evidence type="ECO:0000313" key="2">
    <source>
        <dbReference type="EMBL" id="TNN41794.1"/>
    </source>
</evidence>
<dbReference type="EMBL" id="SRLO01001080">
    <property type="protein sequence ID" value="TNN41794.1"/>
    <property type="molecule type" value="Genomic_DNA"/>
</dbReference>
<sequence length="134" mass="15432">MATQREQDAADYLKKHKIPELLENLTSMLFFHRPEKPREFLVEQLEQLKMSQQSGIKAPSLFNKANLDAVYGILDPTHQKHITFAQYKQALITLGIKDINECPEGVNEDKISHETFETEAIRGLQRCSATYEQL</sequence>
<dbReference type="InterPro" id="IPR056587">
    <property type="entry name" value="EF_EFCAB10_C"/>
</dbReference>
<gene>
    <name evidence="2" type="primary">EFCAB10</name>
    <name evidence="2" type="ORF">EYF80_048039</name>
</gene>
<accession>A0A4Z2FLX7</accession>
<organism evidence="2 3">
    <name type="scientific">Liparis tanakae</name>
    <name type="common">Tanaka's snailfish</name>
    <dbReference type="NCBI Taxonomy" id="230148"/>
    <lineage>
        <taxon>Eukaryota</taxon>
        <taxon>Metazoa</taxon>
        <taxon>Chordata</taxon>
        <taxon>Craniata</taxon>
        <taxon>Vertebrata</taxon>
        <taxon>Euteleostomi</taxon>
        <taxon>Actinopterygii</taxon>
        <taxon>Neopterygii</taxon>
        <taxon>Teleostei</taxon>
        <taxon>Neoteleostei</taxon>
        <taxon>Acanthomorphata</taxon>
        <taxon>Eupercaria</taxon>
        <taxon>Perciformes</taxon>
        <taxon>Cottioidei</taxon>
        <taxon>Cottales</taxon>
        <taxon>Liparidae</taxon>
        <taxon>Liparis</taxon>
    </lineage>
</organism>
<dbReference type="PANTHER" id="PTHR21847">
    <property type="entry name" value="EF-HAND CALCIUM-BINDING DOMAIN-CONTAINING PROTEIN 10"/>
    <property type="match status" value="1"/>
</dbReference>
<dbReference type="SUPFAM" id="SSF47391">
    <property type="entry name" value="Dimerization-anchoring domain of cAMP-dependent PK regulatory subunit"/>
    <property type="match status" value="1"/>
</dbReference>
<dbReference type="Gene3D" id="1.20.890.10">
    <property type="entry name" value="cAMP-dependent protein kinase regulatory subunit, dimerization-anchoring domain"/>
    <property type="match status" value="1"/>
</dbReference>
<reference evidence="2 3" key="1">
    <citation type="submission" date="2019-03" db="EMBL/GenBank/DDBJ databases">
        <title>First draft genome of Liparis tanakae, snailfish: a comprehensive survey of snailfish specific genes.</title>
        <authorList>
            <person name="Kim W."/>
            <person name="Song I."/>
            <person name="Jeong J.-H."/>
            <person name="Kim D."/>
            <person name="Kim S."/>
            <person name="Ryu S."/>
            <person name="Song J.Y."/>
            <person name="Lee S.K."/>
        </authorList>
    </citation>
    <scope>NUCLEOTIDE SEQUENCE [LARGE SCALE GENOMIC DNA]</scope>
    <source>
        <tissue evidence="2">Muscle</tissue>
    </source>
</reference>
<name>A0A4Z2FLX7_9TELE</name>
<dbReference type="Pfam" id="PF24548">
    <property type="entry name" value="EF_EFCAB10_C"/>
    <property type="match status" value="1"/>
</dbReference>
<dbReference type="AlphaFoldDB" id="A0A4Z2FLX7"/>
<feature type="domain" description="EFCAB10 C-terminal EF-hand" evidence="1">
    <location>
        <begin position="65"/>
        <end position="125"/>
    </location>
</feature>